<dbReference type="InterPro" id="IPR036135">
    <property type="entry name" value="MoeA_linker/N_sf"/>
</dbReference>
<evidence type="ECO:0000256" key="3">
    <source>
        <dbReference type="ARBA" id="ARBA00010763"/>
    </source>
</evidence>
<dbReference type="InterPro" id="IPR005111">
    <property type="entry name" value="MoeA_C_domain_IV"/>
</dbReference>
<dbReference type="CDD" id="cd00887">
    <property type="entry name" value="MoeA"/>
    <property type="match status" value="1"/>
</dbReference>
<dbReference type="SUPFAM" id="SSF53218">
    <property type="entry name" value="Molybdenum cofactor biosynthesis proteins"/>
    <property type="match status" value="1"/>
</dbReference>
<dbReference type="AlphaFoldDB" id="A0A1Y5FE25"/>
<accession>A0A1Y5FE25</accession>
<dbReference type="Pfam" id="PF03454">
    <property type="entry name" value="MoeA_C"/>
    <property type="match status" value="1"/>
</dbReference>
<dbReference type="SUPFAM" id="SSF63867">
    <property type="entry name" value="MoeA C-terminal domain-like"/>
    <property type="match status" value="1"/>
</dbReference>
<dbReference type="PROSITE" id="PS01079">
    <property type="entry name" value="MOCF_BIOSYNTHESIS_2"/>
    <property type="match status" value="1"/>
</dbReference>
<gene>
    <name evidence="8" type="ORF">A9Q84_12500</name>
</gene>
<evidence type="ECO:0000256" key="4">
    <source>
        <dbReference type="ARBA" id="ARBA00023150"/>
    </source>
</evidence>
<evidence type="ECO:0000259" key="7">
    <source>
        <dbReference type="SMART" id="SM00852"/>
    </source>
</evidence>
<dbReference type="Gene3D" id="3.90.105.10">
    <property type="entry name" value="Molybdopterin biosynthesis moea protein, domain 2"/>
    <property type="match status" value="1"/>
</dbReference>
<evidence type="ECO:0000256" key="5">
    <source>
        <dbReference type="ARBA" id="ARBA00047317"/>
    </source>
</evidence>
<dbReference type="PANTHER" id="PTHR10192:SF5">
    <property type="entry name" value="GEPHYRIN"/>
    <property type="match status" value="1"/>
</dbReference>
<dbReference type="SUPFAM" id="SSF63882">
    <property type="entry name" value="MoeA N-terminal region -like"/>
    <property type="match status" value="1"/>
</dbReference>
<dbReference type="EMBL" id="MAAO01000006">
    <property type="protein sequence ID" value="OUR97140.1"/>
    <property type="molecule type" value="Genomic_DNA"/>
</dbReference>
<dbReference type="GO" id="GO:0006777">
    <property type="term" value="P:Mo-molybdopterin cofactor biosynthetic process"/>
    <property type="evidence" value="ECO:0007669"/>
    <property type="project" value="UniProtKB-UniRule"/>
</dbReference>
<dbReference type="InterPro" id="IPR038987">
    <property type="entry name" value="MoeA-like"/>
</dbReference>
<reference evidence="9" key="1">
    <citation type="journal article" date="2017" name="Proc. Natl. Acad. Sci. U.S.A.">
        <title>Simulation of Deepwater Horizon oil plume reveals substrate specialization within a complex community of hydrocarbon-degraders.</title>
        <authorList>
            <person name="Hu P."/>
            <person name="Dubinsky E.A."/>
            <person name="Probst A.J."/>
            <person name="Wang J."/>
            <person name="Sieber C.M.K."/>
            <person name="Tom L.M."/>
            <person name="Gardinali P."/>
            <person name="Banfield J.F."/>
            <person name="Atlas R.M."/>
            <person name="Andersen G.L."/>
        </authorList>
    </citation>
    <scope>NUCLEOTIDE SEQUENCE [LARGE SCALE GENOMIC DNA]</scope>
</reference>
<dbReference type="InterPro" id="IPR036688">
    <property type="entry name" value="MoeA_C_domain_IV_sf"/>
</dbReference>
<protein>
    <recommendedName>
        <fullName evidence="6">Molybdopterin molybdenumtransferase</fullName>
        <ecNumber evidence="6">2.10.1.1</ecNumber>
    </recommendedName>
</protein>
<name>A0A1Y5FE25_9BACT</name>
<dbReference type="GO" id="GO:0046872">
    <property type="term" value="F:metal ion binding"/>
    <property type="evidence" value="ECO:0007669"/>
    <property type="project" value="UniProtKB-UniRule"/>
</dbReference>
<evidence type="ECO:0000313" key="9">
    <source>
        <dbReference type="Proteomes" id="UP000196531"/>
    </source>
</evidence>
<dbReference type="Pfam" id="PF00994">
    <property type="entry name" value="MoCF_biosynth"/>
    <property type="match status" value="1"/>
</dbReference>
<comment type="function">
    <text evidence="1 6">Catalyzes the insertion of molybdate into adenylated molybdopterin with the concomitant release of AMP.</text>
</comment>
<comment type="similarity">
    <text evidence="3 6">Belongs to the MoeA family.</text>
</comment>
<dbReference type="Gene3D" id="3.40.980.10">
    <property type="entry name" value="MoaB/Mog-like domain"/>
    <property type="match status" value="1"/>
</dbReference>
<keyword evidence="6" id="KW-0500">Molybdenum</keyword>
<evidence type="ECO:0000256" key="2">
    <source>
        <dbReference type="ARBA" id="ARBA00005046"/>
    </source>
</evidence>
<evidence type="ECO:0000313" key="8">
    <source>
        <dbReference type="EMBL" id="OUR97140.1"/>
    </source>
</evidence>
<comment type="pathway">
    <text evidence="2 6">Cofactor biosynthesis; molybdopterin biosynthesis.</text>
</comment>
<evidence type="ECO:0000256" key="6">
    <source>
        <dbReference type="RuleBase" id="RU365090"/>
    </source>
</evidence>
<comment type="caution">
    <text evidence="8">The sequence shown here is derived from an EMBL/GenBank/DDBJ whole genome shotgun (WGS) entry which is preliminary data.</text>
</comment>
<feature type="domain" description="MoaB/Mog" evidence="7">
    <location>
        <begin position="185"/>
        <end position="325"/>
    </location>
</feature>
<organism evidence="8 9">
    <name type="scientific">Halobacteriovorax marinus</name>
    <dbReference type="NCBI Taxonomy" id="97084"/>
    <lineage>
        <taxon>Bacteria</taxon>
        <taxon>Pseudomonadati</taxon>
        <taxon>Bdellovibrionota</taxon>
        <taxon>Bacteriovoracia</taxon>
        <taxon>Bacteriovoracales</taxon>
        <taxon>Halobacteriovoraceae</taxon>
        <taxon>Halobacteriovorax</taxon>
    </lineage>
</organism>
<dbReference type="GO" id="GO:0061599">
    <property type="term" value="F:molybdopterin molybdotransferase activity"/>
    <property type="evidence" value="ECO:0007669"/>
    <property type="project" value="UniProtKB-UniRule"/>
</dbReference>
<dbReference type="EC" id="2.10.1.1" evidence="6"/>
<evidence type="ECO:0000256" key="1">
    <source>
        <dbReference type="ARBA" id="ARBA00002901"/>
    </source>
</evidence>
<dbReference type="NCBIfam" id="TIGR00177">
    <property type="entry name" value="molyb_syn"/>
    <property type="match status" value="1"/>
</dbReference>
<keyword evidence="6" id="KW-0460">Magnesium</keyword>
<keyword evidence="6" id="KW-0479">Metal-binding</keyword>
<dbReference type="Proteomes" id="UP000196531">
    <property type="component" value="Unassembled WGS sequence"/>
</dbReference>
<dbReference type="PANTHER" id="PTHR10192">
    <property type="entry name" value="MOLYBDOPTERIN BIOSYNTHESIS PROTEIN"/>
    <property type="match status" value="1"/>
</dbReference>
<dbReference type="Gene3D" id="2.40.340.10">
    <property type="entry name" value="MoeA, C-terminal, domain IV"/>
    <property type="match status" value="1"/>
</dbReference>
<dbReference type="Gene3D" id="2.170.190.11">
    <property type="entry name" value="Molybdopterin biosynthesis moea protein, domain 3"/>
    <property type="match status" value="1"/>
</dbReference>
<comment type="catalytic activity">
    <reaction evidence="5">
        <text>adenylyl-molybdopterin + molybdate = Mo-molybdopterin + AMP + H(+)</text>
        <dbReference type="Rhea" id="RHEA:35047"/>
        <dbReference type="ChEBI" id="CHEBI:15378"/>
        <dbReference type="ChEBI" id="CHEBI:36264"/>
        <dbReference type="ChEBI" id="CHEBI:62727"/>
        <dbReference type="ChEBI" id="CHEBI:71302"/>
        <dbReference type="ChEBI" id="CHEBI:456215"/>
        <dbReference type="EC" id="2.10.1.1"/>
    </reaction>
</comment>
<dbReference type="SMART" id="SM00852">
    <property type="entry name" value="MoCF_biosynth"/>
    <property type="match status" value="1"/>
</dbReference>
<dbReference type="UniPathway" id="UPA00344"/>
<keyword evidence="6" id="KW-0808">Transferase</keyword>
<dbReference type="InterPro" id="IPR036425">
    <property type="entry name" value="MoaB/Mog-like_dom_sf"/>
</dbReference>
<sequence length="414" mass="45964">MISVSVAQRIVFEAIAKLQIENSEIVSLEKSRGLILNTDIFGERNQPPFHRVMMDGMAINFSEFEKSRKRKFKVESIARAGTPAHSLINKSNAIEVMTGAPLPVGCDCVIRYEDLIEEINGSETFQTIVDSVELSSFKNIHPLGSDYQKGDVILKSGSLIDSTIMAILASQGLKEVSVKLLPKVAIISTGDELVNPGEVILDHQIRRSNPFAIKSEIENFSSNVPVKLFHLNDEQESMKKILREVFKDYQLIIISGGVSKGKFDFIPETLKELGAVEHFHKVSQRPGKPLWFGTGKEDQIIFALPGNPVSSLVSTRRYIVPVLNYLLTKKENKPFQIRLKSDFEFSPSMTYFLPVVLDIEEGAVVGEPLVGNCSGDFSALASSSGFIELPSDVKQFKAGELFDYYRWSGKGALL</sequence>
<dbReference type="Pfam" id="PF03453">
    <property type="entry name" value="MoeA_N"/>
    <property type="match status" value="1"/>
</dbReference>
<dbReference type="GO" id="GO:0005829">
    <property type="term" value="C:cytosol"/>
    <property type="evidence" value="ECO:0007669"/>
    <property type="project" value="TreeGrafter"/>
</dbReference>
<dbReference type="InterPro" id="IPR008284">
    <property type="entry name" value="MoCF_biosynth_CS"/>
</dbReference>
<dbReference type="InterPro" id="IPR005110">
    <property type="entry name" value="MoeA_linker/N"/>
</dbReference>
<comment type="cofactor">
    <cofactor evidence="6">
        <name>Mg(2+)</name>
        <dbReference type="ChEBI" id="CHEBI:18420"/>
    </cofactor>
</comment>
<proteinExistence type="inferred from homology"/>
<keyword evidence="4 6" id="KW-0501">Molybdenum cofactor biosynthesis</keyword>
<dbReference type="InterPro" id="IPR001453">
    <property type="entry name" value="MoaB/Mog_dom"/>
</dbReference>